<dbReference type="GO" id="GO:0010427">
    <property type="term" value="F:abscisic acid binding"/>
    <property type="evidence" value="ECO:0007669"/>
    <property type="project" value="InterPro"/>
</dbReference>
<dbReference type="EMBL" id="KV005681">
    <property type="protein sequence ID" value="KZV33774.1"/>
    <property type="molecule type" value="Genomic_DNA"/>
</dbReference>
<evidence type="ECO:0000313" key="3">
    <source>
        <dbReference type="EMBL" id="KZV33774.1"/>
    </source>
</evidence>
<accession>A0A2Z7BHA9</accession>
<dbReference type="Proteomes" id="UP000250235">
    <property type="component" value="Unassembled WGS sequence"/>
</dbReference>
<dbReference type="GO" id="GO:0005737">
    <property type="term" value="C:cytoplasm"/>
    <property type="evidence" value="ECO:0007669"/>
    <property type="project" value="TreeGrafter"/>
</dbReference>
<dbReference type="OrthoDB" id="1500546at2759"/>
<dbReference type="SUPFAM" id="SSF55961">
    <property type="entry name" value="Bet v1-like"/>
    <property type="match status" value="1"/>
</dbReference>
<dbReference type="InterPro" id="IPR023393">
    <property type="entry name" value="START-like_dom_sf"/>
</dbReference>
<keyword evidence="4" id="KW-1185">Reference proteome</keyword>
<organism evidence="3 4">
    <name type="scientific">Dorcoceras hygrometricum</name>
    <dbReference type="NCBI Taxonomy" id="472368"/>
    <lineage>
        <taxon>Eukaryota</taxon>
        <taxon>Viridiplantae</taxon>
        <taxon>Streptophyta</taxon>
        <taxon>Embryophyta</taxon>
        <taxon>Tracheophyta</taxon>
        <taxon>Spermatophyta</taxon>
        <taxon>Magnoliopsida</taxon>
        <taxon>eudicotyledons</taxon>
        <taxon>Gunneridae</taxon>
        <taxon>Pentapetalae</taxon>
        <taxon>asterids</taxon>
        <taxon>lamiids</taxon>
        <taxon>Lamiales</taxon>
        <taxon>Gesneriaceae</taxon>
        <taxon>Didymocarpoideae</taxon>
        <taxon>Trichosporeae</taxon>
        <taxon>Loxocarpinae</taxon>
        <taxon>Dorcoceras</taxon>
    </lineage>
</organism>
<evidence type="ECO:0000259" key="2">
    <source>
        <dbReference type="SMART" id="SM01037"/>
    </source>
</evidence>
<proteinExistence type="inferred from homology"/>
<dbReference type="PANTHER" id="PTHR31213:SF157">
    <property type="entry name" value="MAJOR ALLERGEN MAL D 1-LIKE"/>
    <property type="match status" value="1"/>
</dbReference>
<feature type="domain" description="Bet v I/Major latex protein" evidence="2">
    <location>
        <begin position="1"/>
        <end position="156"/>
    </location>
</feature>
<dbReference type="Pfam" id="PF00407">
    <property type="entry name" value="Bet_v_1"/>
    <property type="match status" value="1"/>
</dbReference>
<dbReference type="Gene3D" id="3.30.530.20">
    <property type="match status" value="1"/>
</dbReference>
<dbReference type="GO" id="GO:0004864">
    <property type="term" value="F:protein phosphatase inhibitor activity"/>
    <property type="evidence" value="ECO:0007669"/>
    <property type="project" value="InterPro"/>
</dbReference>
<protein>
    <submittedName>
        <fullName evidence="3">Major allergen Pru ar 1-like</fullName>
    </submittedName>
</protein>
<dbReference type="InterPro" id="IPR050279">
    <property type="entry name" value="Plant_def-hormone_signal"/>
</dbReference>
<dbReference type="PANTHER" id="PTHR31213">
    <property type="entry name" value="OS08G0374000 PROTEIN-RELATED"/>
    <property type="match status" value="1"/>
</dbReference>
<comment type="similarity">
    <text evidence="1">Belongs to the BetVI family.</text>
</comment>
<gene>
    <name evidence="3" type="ORF">F511_27676</name>
</gene>
<evidence type="ECO:0000313" key="4">
    <source>
        <dbReference type="Proteomes" id="UP000250235"/>
    </source>
</evidence>
<dbReference type="GO" id="GO:0009738">
    <property type="term" value="P:abscisic acid-activated signaling pathway"/>
    <property type="evidence" value="ECO:0007669"/>
    <property type="project" value="InterPro"/>
</dbReference>
<dbReference type="PRINTS" id="PR00634">
    <property type="entry name" value="BETALLERGEN"/>
</dbReference>
<dbReference type="CDD" id="cd07816">
    <property type="entry name" value="Bet_v1-like"/>
    <property type="match status" value="1"/>
</dbReference>
<dbReference type="AlphaFoldDB" id="A0A2Z7BHA9"/>
<dbReference type="GO" id="GO:0038023">
    <property type="term" value="F:signaling receptor activity"/>
    <property type="evidence" value="ECO:0007669"/>
    <property type="project" value="InterPro"/>
</dbReference>
<sequence length="161" mass="18151">MAVEYTDEQEFKVSPKRLFKAMVIDSHHLLPKIIPHVFKRIDVVEGEGGTAGCIRILRFVDGAPFTHLKDTFEVIDTENLMVKVVILEGPMLGEKIESLHSNKWFLDSGDGGCILKWKTKLHLKPGHTNVSEEELKAIREQSVAFLKATDEYLLAHPEVCA</sequence>
<dbReference type="GO" id="GO:0005634">
    <property type="term" value="C:nucleus"/>
    <property type="evidence" value="ECO:0007669"/>
    <property type="project" value="TreeGrafter"/>
</dbReference>
<dbReference type="SMART" id="SM01037">
    <property type="entry name" value="Bet_v_1"/>
    <property type="match status" value="1"/>
</dbReference>
<name>A0A2Z7BHA9_9LAMI</name>
<dbReference type="FunFam" id="3.30.530.20:FF:000007">
    <property type="entry name" value="Major pollen allergen Bet v 1-A"/>
    <property type="match status" value="1"/>
</dbReference>
<dbReference type="InterPro" id="IPR024949">
    <property type="entry name" value="Bet_v_I_allergen"/>
</dbReference>
<dbReference type="GO" id="GO:0006952">
    <property type="term" value="P:defense response"/>
    <property type="evidence" value="ECO:0007669"/>
    <property type="project" value="InterPro"/>
</dbReference>
<evidence type="ECO:0000256" key="1">
    <source>
        <dbReference type="ARBA" id="ARBA00009744"/>
    </source>
</evidence>
<dbReference type="InterPro" id="IPR000916">
    <property type="entry name" value="Bet_v_I/MLP"/>
</dbReference>
<reference evidence="3 4" key="1">
    <citation type="journal article" date="2015" name="Proc. Natl. Acad. Sci. U.S.A.">
        <title>The resurrection genome of Boea hygrometrica: A blueprint for survival of dehydration.</title>
        <authorList>
            <person name="Xiao L."/>
            <person name="Yang G."/>
            <person name="Zhang L."/>
            <person name="Yang X."/>
            <person name="Zhao S."/>
            <person name="Ji Z."/>
            <person name="Zhou Q."/>
            <person name="Hu M."/>
            <person name="Wang Y."/>
            <person name="Chen M."/>
            <person name="Xu Y."/>
            <person name="Jin H."/>
            <person name="Xiao X."/>
            <person name="Hu G."/>
            <person name="Bao F."/>
            <person name="Hu Y."/>
            <person name="Wan P."/>
            <person name="Li L."/>
            <person name="Deng X."/>
            <person name="Kuang T."/>
            <person name="Xiang C."/>
            <person name="Zhu J.K."/>
            <person name="Oliver M.J."/>
            <person name="He Y."/>
        </authorList>
    </citation>
    <scope>NUCLEOTIDE SEQUENCE [LARGE SCALE GENOMIC DNA]</scope>
    <source>
        <strain evidence="4">cv. XS01</strain>
    </source>
</reference>